<dbReference type="GO" id="GO:0030424">
    <property type="term" value="C:axon"/>
    <property type="evidence" value="ECO:0007669"/>
    <property type="project" value="TreeGrafter"/>
</dbReference>
<dbReference type="GO" id="GO:0005737">
    <property type="term" value="C:cytoplasm"/>
    <property type="evidence" value="ECO:0007669"/>
    <property type="project" value="TreeGrafter"/>
</dbReference>
<dbReference type="InterPro" id="IPR011680">
    <property type="entry name" value="FEZ"/>
</dbReference>
<accession>A0A8C1KGP8</accession>
<dbReference type="Ensembl" id="ENSCCRT00010051718.1">
    <property type="protein sequence ID" value="ENSCCRP00010047185.1"/>
    <property type="gene ID" value="ENSCCRG00010019957.1"/>
</dbReference>
<keyword evidence="5" id="KW-1185">Reference proteome</keyword>
<keyword evidence="3" id="KW-0175">Coiled coil</keyword>
<sequence length="72" mass="8429">MPVDWKTSHTRSLHLPTLNLQVEVNNLDVSDDEELRDQMDMHTIIISCVNEEPLFTAEQVQCIHSRPLRLFK</sequence>
<evidence type="ECO:0000313" key="4">
    <source>
        <dbReference type="Ensembl" id="ENSCCRP00010047185.1"/>
    </source>
</evidence>
<name>A0A8C1KGP8_CYPCA</name>
<proteinExistence type="inferred from homology"/>
<comment type="similarity">
    <text evidence="1">Belongs to the zygin family.</text>
</comment>
<dbReference type="PANTHER" id="PTHR12394">
    <property type="entry name" value="ZYGIN"/>
    <property type="match status" value="1"/>
</dbReference>
<keyword evidence="2" id="KW-0597">Phosphoprotein</keyword>
<evidence type="ECO:0000313" key="5">
    <source>
        <dbReference type="Proteomes" id="UP000694427"/>
    </source>
</evidence>
<reference evidence="4" key="2">
    <citation type="submission" date="2025-09" db="UniProtKB">
        <authorList>
            <consortium name="Ensembl"/>
        </authorList>
    </citation>
    <scope>IDENTIFICATION</scope>
</reference>
<reference evidence="4" key="1">
    <citation type="submission" date="2025-08" db="UniProtKB">
        <authorList>
            <consortium name="Ensembl"/>
        </authorList>
    </citation>
    <scope>IDENTIFICATION</scope>
</reference>
<dbReference type="Proteomes" id="UP000694427">
    <property type="component" value="Unplaced"/>
</dbReference>
<evidence type="ECO:0000256" key="3">
    <source>
        <dbReference type="ARBA" id="ARBA00023054"/>
    </source>
</evidence>
<protein>
    <submittedName>
        <fullName evidence="4">Uncharacterized protein</fullName>
    </submittedName>
</protein>
<dbReference type="Pfam" id="PF07763">
    <property type="entry name" value="FEZ"/>
    <property type="match status" value="1"/>
</dbReference>
<dbReference type="PANTHER" id="PTHR12394:SF11">
    <property type="entry name" value="FASCICULATION AND ELONGATION PROTEIN ZETA-2"/>
    <property type="match status" value="1"/>
</dbReference>
<evidence type="ECO:0000256" key="1">
    <source>
        <dbReference type="ARBA" id="ARBA00006788"/>
    </source>
</evidence>
<evidence type="ECO:0000256" key="2">
    <source>
        <dbReference type="ARBA" id="ARBA00022553"/>
    </source>
</evidence>
<organism evidence="4 5">
    <name type="scientific">Cyprinus carpio</name>
    <name type="common">Common carp</name>
    <dbReference type="NCBI Taxonomy" id="7962"/>
    <lineage>
        <taxon>Eukaryota</taxon>
        <taxon>Metazoa</taxon>
        <taxon>Chordata</taxon>
        <taxon>Craniata</taxon>
        <taxon>Vertebrata</taxon>
        <taxon>Euteleostomi</taxon>
        <taxon>Actinopterygii</taxon>
        <taxon>Neopterygii</taxon>
        <taxon>Teleostei</taxon>
        <taxon>Ostariophysi</taxon>
        <taxon>Cypriniformes</taxon>
        <taxon>Cyprinidae</taxon>
        <taxon>Cyprininae</taxon>
        <taxon>Cyprinus</taxon>
    </lineage>
</organism>
<dbReference type="AlphaFoldDB" id="A0A8C1KGP8"/>